<dbReference type="AlphaFoldDB" id="A0AAV5RX06"/>
<gene>
    <name evidence="2" type="ORF">DAKH74_024090</name>
</gene>
<evidence type="ECO:0000256" key="1">
    <source>
        <dbReference type="SAM" id="MobiDB-lite"/>
    </source>
</evidence>
<reference evidence="2 3" key="1">
    <citation type="journal article" date="2023" name="Elife">
        <title>Identification of key yeast species and microbe-microbe interactions impacting larval growth of Drosophila in the wild.</title>
        <authorList>
            <person name="Mure A."/>
            <person name="Sugiura Y."/>
            <person name="Maeda R."/>
            <person name="Honda K."/>
            <person name="Sakurai N."/>
            <person name="Takahashi Y."/>
            <person name="Watada M."/>
            <person name="Katoh T."/>
            <person name="Gotoh A."/>
            <person name="Gotoh Y."/>
            <person name="Taniguchi I."/>
            <person name="Nakamura K."/>
            <person name="Hayashi T."/>
            <person name="Katayama T."/>
            <person name="Uemura T."/>
            <person name="Hattori Y."/>
        </authorList>
    </citation>
    <scope>NUCLEOTIDE SEQUENCE [LARGE SCALE GENOMIC DNA]</scope>
    <source>
        <strain evidence="2 3">KH-74</strain>
    </source>
</reference>
<evidence type="ECO:0000313" key="3">
    <source>
        <dbReference type="Proteomes" id="UP001377567"/>
    </source>
</evidence>
<comment type="caution">
    <text evidence="2">The sequence shown here is derived from an EMBL/GenBank/DDBJ whole genome shotgun (WGS) entry which is preliminary data.</text>
</comment>
<evidence type="ECO:0000313" key="2">
    <source>
        <dbReference type="EMBL" id="GMM55793.1"/>
    </source>
</evidence>
<proteinExistence type="predicted"/>
<feature type="compositionally biased region" description="Acidic residues" evidence="1">
    <location>
        <begin position="27"/>
        <end position="41"/>
    </location>
</feature>
<dbReference type="Proteomes" id="UP001377567">
    <property type="component" value="Unassembled WGS sequence"/>
</dbReference>
<dbReference type="EMBL" id="BTGD01000006">
    <property type="protein sequence ID" value="GMM55793.1"/>
    <property type="molecule type" value="Genomic_DNA"/>
</dbReference>
<accession>A0AAV5RX06</accession>
<protein>
    <submittedName>
        <fullName evidence="2">Uncharacterized protein</fullName>
    </submittedName>
</protein>
<sequence length="187" mass="21296">MNKHFRSLLNLPPQPTDQNKRGRNEADELELEPSSEVEDSDTSDHEHLSIPTNLRETTNDALEYITPKDTPIASRTRNHKKQRVKPIWQKLMQGIKRIGAIYYKEAIAKNTNYVEKSKFIKAQEKELQNLTDAGVYDPLIKLSKSKVEPSKIIPISTIFSEGSTLDLDNFISGSYTPASVKFWSSFS</sequence>
<keyword evidence="3" id="KW-1185">Reference proteome</keyword>
<feature type="region of interest" description="Disordered" evidence="1">
    <location>
        <begin position="1"/>
        <end position="58"/>
    </location>
</feature>
<name>A0AAV5RX06_MAUHU</name>
<organism evidence="2 3">
    <name type="scientific">Maudiozyma humilis</name>
    <name type="common">Sour dough yeast</name>
    <name type="synonym">Kazachstania humilis</name>
    <dbReference type="NCBI Taxonomy" id="51915"/>
    <lineage>
        <taxon>Eukaryota</taxon>
        <taxon>Fungi</taxon>
        <taxon>Dikarya</taxon>
        <taxon>Ascomycota</taxon>
        <taxon>Saccharomycotina</taxon>
        <taxon>Saccharomycetes</taxon>
        <taxon>Saccharomycetales</taxon>
        <taxon>Saccharomycetaceae</taxon>
        <taxon>Maudiozyma</taxon>
    </lineage>
</organism>